<dbReference type="Gene3D" id="3.90.1140.10">
    <property type="entry name" value="Cyclic phosphodiesterase"/>
    <property type="match status" value="1"/>
</dbReference>
<dbReference type="PANTHER" id="PTHR40037">
    <property type="entry name" value="PHOSPHOESTERASE YJCG-RELATED"/>
    <property type="match status" value="1"/>
</dbReference>
<dbReference type="InterPro" id="IPR050580">
    <property type="entry name" value="2H_phosphoesterase_YjcG-like"/>
</dbReference>
<organism evidence="1 2">
    <name type="scientific">Deinobacterium chartae</name>
    <dbReference type="NCBI Taxonomy" id="521158"/>
    <lineage>
        <taxon>Bacteria</taxon>
        <taxon>Thermotogati</taxon>
        <taxon>Deinococcota</taxon>
        <taxon>Deinococci</taxon>
        <taxon>Deinococcales</taxon>
        <taxon>Deinococcaceae</taxon>
        <taxon>Deinobacterium</taxon>
    </lineage>
</organism>
<comment type="caution">
    <text evidence="1">The sequence shown here is derived from an EMBL/GenBank/DDBJ whole genome shotgun (WGS) entry which is preliminary data.</text>
</comment>
<accession>A0A841HZN9</accession>
<dbReference type="Pfam" id="PF13563">
    <property type="entry name" value="2_5_RNA_ligase2"/>
    <property type="match status" value="1"/>
</dbReference>
<dbReference type="GO" id="GO:0016874">
    <property type="term" value="F:ligase activity"/>
    <property type="evidence" value="ECO:0007669"/>
    <property type="project" value="UniProtKB-KW"/>
</dbReference>
<protein>
    <submittedName>
        <fullName evidence="1">2'-5' RNA ligase</fullName>
    </submittedName>
</protein>
<gene>
    <name evidence="1" type="ORF">HNR42_001847</name>
</gene>
<name>A0A841HZN9_9DEIO</name>
<dbReference type="Proteomes" id="UP000569951">
    <property type="component" value="Unassembled WGS sequence"/>
</dbReference>
<evidence type="ECO:0000313" key="2">
    <source>
        <dbReference type="Proteomes" id="UP000569951"/>
    </source>
</evidence>
<dbReference type="SUPFAM" id="SSF55144">
    <property type="entry name" value="LigT-like"/>
    <property type="match status" value="1"/>
</dbReference>
<dbReference type="PANTHER" id="PTHR40037:SF1">
    <property type="entry name" value="PHOSPHOESTERASE SAOUHSC_00951-RELATED"/>
    <property type="match status" value="1"/>
</dbReference>
<proteinExistence type="predicted"/>
<dbReference type="InterPro" id="IPR009097">
    <property type="entry name" value="Cyclic_Pdiesterase"/>
</dbReference>
<evidence type="ECO:0000313" key="1">
    <source>
        <dbReference type="EMBL" id="MBB6098413.1"/>
    </source>
</evidence>
<reference evidence="1 2" key="1">
    <citation type="submission" date="2020-08" db="EMBL/GenBank/DDBJ databases">
        <title>Genomic Encyclopedia of Type Strains, Phase IV (KMG-IV): sequencing the most valuable type-strain genomes for metagenomic binning, comparative biology and taxonomic classification.</title>
        <authorList>
            <person name="Goeker M."/>
        </authorList>
    </citation>
    <scope>NUCLEOTIDE SEQUENCE [LARGE SCALE GENOMIC DNA]</scope>
    <source>
        <strain evidence="1 2">DSM 21458</strain>
    </source>
</reference>
<keyword evidence="2" id="KW-1185">Reference proteome</keyword>
<sequence length="175" mass="19902">MKPRSGLYGLVSWPPEAAARWIEDFQRRHGVVGFGPPHLNLRSPFEWEGDPATLAEKVRAALSGARPVLVRGTGWHRFPTTLFLGIEQTPELYDLHARLMQIGGEAYAGLDHSKYVPHVTVALGVLPWYQQTLWTRALRETPPELNWTVDRLTLTREDSAELIELEEFRFDGDSE</sequence>
<dbReference type="AlphaFoldDB" id="A0A841HZN9"/>
<dbReference type="RefSeq" id="WP_183986821.1">
    <property type="nucleotide sequence ID" value="NZ_JACHHG010000006.1"/>
</dbReference>
<dbReference type="EMBL" id="JACHHG010000006">
    <property type="protein sequence ID" value="MBB6098413.1"/>
    <property type="molecule type" value="Genomic_DNA"/>
</dbReference>
<keyword evidence="1" id="KW-0436">Ligase</keyword>